<gene>
    <name evidence="3" type="primary">wejY</name>
</gene>
<feature type="transmembrane region" description="Helical" evidence="1">
    <location>
        <begin position="69"/>
        <end position="92"/>
    </location>
</feature>
<feature type="transmembrane region" description="Helical" evidence="1">
    <location>
        <begin position="235"/>
        <end position="253"/>
    </location>
</feature>
<feature type="transmembrane region" description="Helical" evidence="1">
    <location>
        <begin position="138"/>
        <end position="160"/>
    </location>
</feature>
<protein>
    <submittedName>
        <fullName evidence="3">WejY</fullName>
    </submittedName>
</protein>
<feature type="transmembrane region" description="Helical" evidence="1">
    <location>
        <begin position="201"/>
        <end position="219"/>
    </location>
</feature>
<evidence type="ECO:0000259" key="2">
    <source>
        <dbReference type="Pfam" id="PF01757"/>
    </source>
</evidence>
<dbReference type="InterPro" id="IPR002656">
    <property type="entry name" value="Acyl_transf_3_dom"/>
</dbReference>
<dbReference type="GO" id="GO:0016747">
    <property type="term" value="F:acyltransferase activity, transferring groups other than amino-acyl groups"/>
    <property type="evidence" value="ECO:0007669"/>
    <property type="project" value="InterPro"/>
</dbReference>
<sequence>MERSFRLDLMRLLGLLLIIFAHIGPPNALFQIRTFDVPMMIFVSGVAYYISSPSFFSWKIYYIKRVSRLLFPVWCFFALFYGVVYLFDIKVFSEYLKWNMIFSTFLLNGFGYLWIIRIFIIIAILAPFIVMFFRTKTFYFDVSVIILSIFATTIADYYFIHMNNKYARYIVVDILLPALTYSSIFILGYKWHAYTRFDKNTVGFVSLIFLIVAQVYMLFEQQGIIQPQNFKYPPTIIYISFSIVMIVILDFILKSCFDNTASSKYKCIIFLSSNTIWVYLWHIPIVEYFKLTDDKLEWYVKYAIVVCISFLITFLQVYIIKWIVRQNPCKLKFLKVIFTG</sequence>
<name>D7P6E0_ECOLX</name>
<feature type="transmembrane region" description="Helical" evidence="1">
    <location>
        <begin position="166"/>
        <end position="189"/>
    </location>
</feature>
<feature type="transmembrane region" description="Helical" evidence="1">
    <location>
        <begin position="112"/>
        <end position="133"/>
    </location>
</feature>
<keyword evidence="1" id="KW-0472">Membrane</keyword>
<proteinExistence type="predicted"/>
<feature type="transmembrane region" description="Helical" evidence="1">
    <location>
        <begin position="265"/>
        <end position="282"/>
    </location>
</feature>
<dbReference type="EMBL" id="GU014555">
    <property type="protein sequence ID" value="ADI43276.1"/>
    <property type="molecule type" value="Genomic_DNA"/>
</dbReference>
<keyword evidence="1" id="KW-1133">Transmembrane helix</keyword>
<accession>D7P6E0</accession>
<dbReference type="Pfam" id="PF01757">
    <property type="entry name" value="Acyl_transf_3"/>
    <property type="match status" value="1"/>
</dbReference>
<dbReference type="AlphaFoldDB" id="D7P6E0"/>
<organism evidence="3">
    <name type="scientific">Escherichia coli</name>
    <dbReference type="NCBI Taxonomy" id="562"/>
    <lineage>
        <taxon>Bacteria</taxon>
        <taxon>Pseudomonadati</taxon>
        <taxon>Pseudomonadota</taxon>
        <taxon>Gammaproteobacteria</taxon>
        <taxon>Enterobacterales</taxon>
        <taxon>Enterobacteriaceae</taxon>
        <taxon>Escherichia</taxon>
    </lineage>
</organism>
<feature type="transmembrane region" description="Helical" evidence="1">
    <location>
        <begin position="40"/>
        <end position="62"/>
    </location>
</feature>
<evidence type="ECO:0000313" key="3">
    <source>
        <dbReference type="EMBL" id="ADI43276.1"/>
    </source>
</evidence>
<feature type="domain" description="Acyltransferase 3" evidence="2">
    <location>
        <begin position="7"/>
        <end position="315"/>
    </location>
</feature>
<feature type="transmembrane region" description="Helical" evidence="1">
    <location>
        <begin position="302"/>
        <end position="324"/>
    </location>
</feature>
<reference evidence="3" key="1">
    <citation type="journal article" date="2010" name="J. Clin. Microbiol.">
        <title>Development of a DNA microarray for detection and serotyping of enterotoxigenic Escherichia coli.</title>
        <authorList>
            <person name="Wang Q."/>
            <person name="Wang S."/>
            <person name="Beutin L."/>
            <person name="Cao B."/>
            <person name="Feng L."/>
            <person name="Wang L."/>
        </authorList>
    </citation>
    <scope>NUCLEOTIDE SEQUENCE</scope>
    <source>
        <strain evidence="3">F9884-41</strain>
    </source>
</reference>
<evidence type="ECO:0000256" key="1">
    <source>
        <dbReference type="SAM" id="Phobius"/>
    </source>
</evidence>
<keyword evidence="1" id="KW-0812">Transmembrane</keyword>